<comment type="similarity">
    <text evidence="1 2">Belongs to the cytochrome P450 family.</text>
</comment>
<keyword evidence="2" id="KW-0503">Monooxygenase</keyword>
<keyword evidence="4" id="KW-1185">Reference proteome</keyword>
<keyword evidence="2" id="KW-0560">Oxidoreductase</keyword>
<dbReference type="SUPFAM" id="SSF48264">
    <property type="entry name" value="Cytochrome P450"/>
    <property type="match status" value="1"/>
</dbReference>
<protein>
    <submittedName>
        <fullName evidence="3">Cytochrome P450</fullName>
    </submittedName>
</protein>
<evidence type="ECO:0000256" key="2">
    <source>
        <dbReference type="RuleBase" id="RU000461"/>
    </source>
</evidence>
<dbReference type="Pfam" id="PF00067">
    <property type="entry name" value="p450"/>
    <property type="match status" value="1"/>
</dbReference>
<dbReference type="InterPro" id="IPR036396">
    <property type="entry name" value="Cyt_P450_sf"/>
</dbReference>
<dbReference type="InterPro" id="IPR002397">
    <property type="entry name" value="Cyt_P450_B"/>
</dbReference>
<proteinExistence type="inferred from homology"/>
<name>A0ABU8S3P6_9SPHN</name>
<keyword evidence="2" id="KW-0408">Iron</keyword>
<evidence type="ECO:0000256" key="1">
    <source>
        <dbReference type="ARBA" id="ARBA00010617"/>
    </source>
</evidence>
<dbReference type="InterPro" id="IPR001128">
    <property type="entry name" value="Cyt_P450"/>
</dbReference>
<evidence type="ECO:0000313" key="4">
    <source>
        <dbReference type="Proteomes" id="UP001361239"/>
    </source>
</evidence>
<dbReference type="InterPro" id="IPR017972">
    <property type="entry name" value="Cyt_P450_CS"/>
</dbReference>
<dbReference type="PANTHER" id="PTHR46696:SF4">
    <property type="entry name" value="BIOTIN BIOSYNTHESIS CYTOCHROME P450"/>
    <property type="match status" value="1"/>
</dbReference>
<dbReference type="RefSeq" id="WP_339589447.1">
    <property type="nucleotide sequence ID" value="NZ_JBBHJZ010000009.1"/>
</dbReference>
<dbReference type="PANTHER" id="PTHR46696">
    <property type="entry name" value="P450, PUTATIVE (EUROFUNG)-RELATED"/>
    <property type="match status" value="1"/>
</dbReference>
<dbReference type="EMBL" id="JBBHJZ010000009">
    <property type="protein sequence ID" value="MEJ5979506.1"/>
    <property type="molecule type" value="Genomic_DNA"/>
</dbReference>
<keyword evidence="2" id="KW-0479">Metal-binding</keyword>
<dbReference type="Proteomes" id="UP001361239">
    <property type="component" value="Unassembled WGS sequence"/>
</dbReference>
<reference evidence="3 4" key="1">
    <citation type="submission" date="2024-03" db="EMBL/GenBank/DDBJ databases">
        <authorList>
            <person name="Jo J.-H."/>
        </authorList>
    </citation>
    <scope>NUCLEOTIDE SEQUENCE [LARGE SCALE GENOMIC DNA]</scope>
    <source>
        <strain evidence="3 4">PS1R-30</strain>
    </source>
</reference>
<dbReference type="Gene3D" id="1.10.630.10">
    <property type="entry name" value="Cytochrome P450"/>
    <property type="match status" value="1"/>
</dbReference>
<organism evidence="3 4">
    <name type="scientific">Novosphingobium anseongense</name>
    <dbReference type="NCBI Taxonomy" id="3133436"/>
    <lineage>
        <taxon>Bacteria</taxon>
        <taxon>Pseudomonadati</taxon>
        <taxon>Pseudomonadota</taxon>
        <taxon>Alphaproteobacteria</taxon>
        <taxon>Sphingomonadales</taxon>
        <taxon>Sphingomonadaceae</taxon>
        <taxon>Novosphingobium</taxon>
    </lineage>
</organism>
<sequence>MLARSVAENLSGGFAGAKSRASQSRTFATKFRGLATWSEQRLALDRSLKAQSRSAMTTLAQRDYFTDHAILVDPYSYFEAVREGGPVQRRSDGIVVVTGFEESLEVLRNTADFSSANAPQGPNVPLAFEPDGDDITAQIEAHRGTFYGGTHLVAYDDDQHTFSRSLINRLFTPSRLKANERFIAEFADELARDAVARGGCDLIGDIATPFVTLVIADLLGVPAEDRSIFMEAIKSGPPPGSLDPEDLKLRGQSLVIMGRYFAEYVAGRRAAPRDDILSELAAATFPDGSLPEVAEIVRLATFLFGAGQDTSAKLLGNTMRYLVERPELQQAMRDDPAQIPDLIEEVLRLEGSSKMTARLVRRKTMIAGLEVRPGDRIFVALAAANRDPRRWERPDALVLGRPKVKEHVAFGRGAHVCAGAPLARVEVRMILERFLAHTRQIELDEAVHGPRGNHRLDYEPSFLIRGLSRLQLKLTTK</sequence>
<dbReference type="PRINTS" id="PR00359">
    <property type="entry name" value="BP450"/>
</dbReference>
<evidence type="ECO:0000313" key="3">
    <source>
        <dbReference type="EMBL" id="MEJ5979506.1"/>
    </source>
</evidence>
<comment type="caution">
    <text evidence="3">The sequence shown here is derived from an EMBL/GenBank/DDBJ whole genome shotgun (WGS) entry which is preliminary data.</text>
</comment>
<gene>
    <name evidence="3" type="ORF">WG901_22825</name>
</gene>
<accession>A0ABU8S3P6</accession>
<dbReference type="PROSITE" id="PS00086">
    <property type="entry name" value="CYTOCHROME_P450"/>
    <property type="match status" value="1"/>
</dbReference>
<keyword evidence="2" id="KW-0349">Heme</keyword>